<evidence type="ECO:0000256" key="6">
    <source>
        <dbReference type="ARBA" id="ARBA00038411"/>
    </source>
</evidence>
<name>F0WM83_9STRA</name>
<evidence type="ECO:0000256" key="5">
    <source>
        <dbReference type="ARBA" id="ARBA00023273"/>
    </source>
</evidence>
<comment type="similarity">
    <text evidence="6">Belongs to the B9D family.</text>
</comment>
<dbReference type="PANTHER" id="PTHR12968:SF1">
    <property type="entry name" value="B9 DOMAIN-CONTAINING PROTEIN 1"/>
    <property type="match status" value="1"/>
</dbReference>
<comment type="subcellular location">
    <subcellularLocation>
        <location evidence="1">Cytoplasm</location>
        <location evidence="1">Cytoskeleton</location>
        <location evidence="1">Cilium basal body</location>
    </subcellularLocation>
</comment>
<evidence type="ECO:0000256" key="7">
    <source>
        <dbReference type="ARBA" id="ARBA00039274"/>
    </source>
</evidence>
<dbReference type="EMBL" id="FR824198">
    <property type="protein sequence ID" value="CCA22412.1"/>
    <property type="molecule type" value="Genomic_DNA"/>
</dbReference>
<dbReference type="InterPro" id="IPR010796">
    <property type="entry name" value="C2_B9-type_dom"/>
</dbReference>
<evidence type="ECO:0000256" key="3">
    <source>
        <dbReference type="ARBA" id="ARBA00022794"/>
    </source>
</evidence>
<dbReference type="PANTHER" id="PTHR12968">
    <property type="entry name" value="B9 DOMAIN-CONTAINING"/>
    <property type="match status" value="1"/>
</dbReference>
<dbReference type="AlphaFoldDB" id="F0WM83"/>
<protein>
    <recommendedName>
        <fullName evidence="7">B9 domain-containing protein 1</fullName>
    </recommendedName>
</protein>
<proteinExistence type="inferred from homology"/>
<evidence type="ECO:0000256" key="4">
    <source>
        <dbReference type="ARBA" id="ARBA00023212"/>
    </source>
</evidence>
<dbReference type="GO" id="GO:0060271">
    <property type="term" value="P:cilium assembly"/>
    <property type="evidence" value="ECO:0007669"/>
    <property type="project" value="TreeGrafter"/>
</dbReference>
<keyword evidence="5" id="KW-0966">Cell projection</keyword>
<accession>F0WM83</accession>
<keyword evidence="4" id="KW-0206">Cytoskeleton</keyword>
<keyword evidence="3" id="KW-0970">Cilium biogenesis/degradation</keyword>
<reference evidence="8" key="1">
    <citation type="journal article" date="2011" name="PLoS Biol.">
        <title>Gene gain and loss during evolution of obligate parasitism in the white rust pathogen of Arabidopsis thaliana.</title>
        <authorList>
            <person name="Kemen E."/>
            <person name="Gardiner A."/>
            <person name="Schultz-Larsen T."/>
            <person name="Kemen A.C."/>
            <person name="Balmuth A.L."/>
            <person name="Robert-Seilaniantz A."/>
            <person name="Bailey K."/>
            <person name="Holub E."/>
            <person name="Studholme D.J."/>
            <person name="Maclean D."/>
            <person name="Jones J.D."/>
        </authorList>
    </citation>
    <scope>NUCLEOTIDE SEQUENCE</scope>
</reference>
<dbReference type="GO" id="GO:0036038">
    <property type="term" value="C:MKS complex"/>
    <property type="evidence" value="ECO:0007669"/>
    <property type="project" value="TreeGrafter"/>
</dbReference>
<dbReference type="HOGENOM" id="CLU_084934_0_0_1"/>
<sequence length="200" mass="22262">MQGVYKPSPTTGTRSSVIQVMFSGQIESINIPGISNIYCRYTITSGSDWHLQHGLDTGLSQIAYGESRRKDGITLNFPIDISYTTTNLFGWPRVVLSVYGLDLLGRDVVRGYGTTYLPTAGCNVVREIPLFKPQSSTLLQHWTAKLSATQPEYYDSRFIAQNEGRAVTRVSSGGKAVLRLNTMTRGMMEHGYILRRTTLD</sequence>
<reference evidence="8" key="2">
    <citation type="submission" date="2011-02" db="EMBL/GenBank/DDBJ databases">
        <authorList>
            <person name="MacLean D."/>
        </authorList>
    </citation>
    <scope>NUCLEOTIDE SEQUENCE</scope>
</reference>
<evidence type="ECO:0000313" key="8">
    <source>
        <dbReference type="EMBL" id="CCA22412.1"/>
    </source>
</evidence>
<evidence type="ECO:0000256" key="2">
    <source>
        <dbReference type="ARBA" id="ARBA00022490"/>
    </source>
</evidence>
<gene>
    <name evidence="8" type="primary">AlNc14C153G7587</name>
    <name evidence="8" type="ORF">ALNC14_085550</name>
</gene>
<dbReference type="PROSITE" id="PS51381">
    <property type="entry name" value="C2_B9"/>
    <property type="match status" value="1"/>
</dbReference>
<organism evidence="8">
    <name type="scientific">Albugo laibachii Nc14</name>
    <dbReference type="NCBI Taxonomy" id="890382"/>
    <lineage>
        <taxon>Eukaryota</taxon>
        <taxon>Sar</taxon>
        <taxon>Stramenopiles</taxon>
        <taxon>Oomycota</taxon>
        <taxon>Peronosporomycetes</taxon>
        <taxon>Albuginales</taxon>
        <taxon>Albuginaceae</taxon>
        <taxon>Albugo</taxon>
    </lineage>
</organism>
<keyword evidence="2" id="KW-0963">Cytoplasm</keyword>
<evidence type="ECO:0000256" key="1">
    <source>
        <dbReference type="ARBA" id="ARBA00004120"/>
    </source>
</evidence>
<dbReference type="Pfam" id="PF07162">
    <property type="entry name" value="B9-C2"/>
    <property type="match status" value="1"/>
</dbReference>